<comment type="pathway">
    <text evidence="1">Glycan metabolism; bacterial cellulose biosynthesis.</text>
</comment>
<evidence type="ECO:0000256" key="1">
    <source>
        <dbReference type="ARBA" id="ARBA00005186"/>
    </source>
</evidence>
<dbReference type="PANTHER" id="PTHR12558:SF13">
    <property type="entry name" value="CELL DIVISION CYCLE PROTEIN 27 HOMOLOG"/>
    <property type="match status" value="1"/>
</dbReference>
<dbReference type="GO" id="GO:0006011">
    <property type="term" value="P:UDP-alpha-D-glucose metabolic process"/>
    <property type="evidence" value="ECO:0007669"/>
    <property type="project" value="InterPro"/>
</dbReference>
<proteinExistence type="predicted"/>
<keyword evidence="3" id="KW-0677">Repeat</keyword>
<protein>
    <submittedName>
        <fullName evidence="10">Cellulose synthase operon C domain protein</fullName>
    </submittedName>
</protein>
<gene>
    <name evidence="10" type="ORF">BgramDRAFT_2050</name>
</gene>
<dbReference type="Gene3D" id="1.25.40.10">
    <property type="entry name" value="Tetratricopeptide repeat domain"/>
    <property type="match status" value="5"/>
</dbReference>
<dbReference type="SUPFAM" id="SSF48452">
    <property type="entry name" value="TPR-like"/>
    <property type="match status" value="4"/>
</dbReference>
<organism evidence="10 11">
    <name type="scientific">Paraburkholderia graminis (strain ATCC 700544 / DSM 17151 / LMG 18924 / NCIMB 13744 / C4D1M)</name>
    <dbReference type="NCBI Taxonomy" id="396598"/>
    <lineage>
        <taxon>Bacteria</taxon>
        <taxon>Pseudomonadati</taxon>
        <taxon>Pseudomonadota</taxon>
        <taxon>Betaproteobacteria</taxon>
        <taxon>Burkholderiales</taxon>
        <taxon>Burkholderiaceae</taxon>
        <taxon>Paraburkholderia</taxon>
    </lineage>
</organism>
<dbReference type="EMBL" id="ABLD01000004">
    <property type="protein sequence ID" value="EDT11525.1"/>
    <property type="molecule type" value="Genomic_DNA"/>
</dbReference>
<dbReference type="PANTHER" id="PTHR12558">
    <property type="entry name" value="CELL DIVISION CYCLE 16,23,27"/>
    <property type="match status" value="1"/>
</dbReference>
<evidence type="ECO:0000256" key="8">
    <source>
        <dbReference type="SAM" id="SignalP"/>
    </source>
</evidence>
<keyword evidence="11" id="KW-1185">Reference proteome</keyword>
<feature type="signal peptide" evidence="8">
    <location>
        <begin position="1"/>
        <end position="36"/>
    </location>
</feature>
<feature type="region of interest" description="Disordered" evidence="7">
    <location>
        <begin position="48"/>
        <end position="77"/>
    </location>
</feature>
<keyword evidence="4 6" id="KW-0802">TPR repeat</keyword>
<dbReference type="SMART" id="SM00028">
    <property type="entry name" value="TPR"/>
    <property type="match status" value="7"/>
</dbReference>
<evidence type="ECO:0000313" key="11">
    <source>
        <dbReference type="Proteomes" id="UP000005045"/>
    </source>
</evidence>
<dbReference type="InterPro" id="IPR019734">
    <property type="entry name" value="TPR_rpt"/>
</dbReference>
<evidence type="ECO:0000256" key="5">
    <source>
        <dbReference type="ARBA" id="ARBA00022916"/>
    </source>
</evidence>
<dbReference type="Proteomes" id="UP000005045">
    <property type="component" value="Unassembled WGS sequence"/>
</dbReference>
<evidence type="ECO:0000259" key="9">
    <source>
        <dbReference type="Pfam" id="PF05420"/>
    </source>
</evidence>
<dbReference type="PROSITE" id="PS50005">
    <property type="entry name" value="TPR"/>
    <property type="match status" value="1"/>
</dbReference>
<dbReference type="Pfam" id="PF14559">
    <property type="entry name" value="TPR_19"/>
    <property type="match status" value="2"/>
</dbReference>
<feature type="domain" description="Cellulose synthase operon C C-terminal" evidence="9">
    <location>
        <begin position="1040"/>
        <end position="1382"/>
    </location>
</feature>
<evidence type="ECO:0000256" key="6">
    <source>
        <dbReference type="PROSITE-ProRule" id="PRU00339"/>
    </source>
</evidence>
<dbReference type="InterPro" id="IPR003921">
    <property type="entry name" value="Cell_synth_C"/>
</dbReference>
<evidence type="ECO:0000313" key="10">
    <source>
        <dbReference type="EMBL" id="EDT11525.1"/>
    </source>
</evidence>
<keyword evidence="5" id="KW-0135">Cellulose biosynthesis</keyword>
<dbReference type="InterPro" id="IPR008410">
    <property type="entry name" value="BCSC_C"/>
</dbReference>
<dbReference type="Pfam" id="PF13432">
    <property type="entry name" value="TPR_16"/>
    <property type="match status" value="1"/>
</dbReference>
<reference evidence="10 11" key="1">
    <citation type="submission" date="2008-03" db="EMBL/GenBank/DDBJ databases">
        <title>Sequencing of the draft genome and assembly of Burkholderia graminis C4D1M.</title>
        <authorList>
            <consortium name="US DOE Joint Genome Institute (JGI-PGF)"/>
            <person name="Copeland A."/>
            <person name="Lucas S."/>
            <person name="Lapidus A."/>
            <person name="Glavina del Rio T."/>
            <person name="Dalin E."/>
            <person name="Tice H."/>
            <person name="Bruce D."/>
            <person name="Goodwin L."/>
            <person name="Pitluck S."/>
            <person name="Larimer F."/>
            <person name="Land M.L."/>
            <person name="Hauser L."/>
            <person name="Tiedje J."/>
            <person name="Richardson P."/>
        </authorList>
    </citation>
    <scope>NUCLEOTIDE SEQUENCE [LARGE SCALE GENOMIC DNA]</scope>
    <source>
        <strain evidence="11">ATCC 700544 / DSM 17151 / LMG 18924 / NCIMB 13744 / C4D1M</strain>
    </source>
</reference>
<dbReference type="GO" id="GO:0030244">
    <property type="term" value="P:cellulose biosynthetic process"/>
    <property type="evidence" value="ECO:0007669"/>
    <property type="project" value="UniProtKB-KW"/>
</dbReference>
<feature type="repeat" description="TPR" evidence="6">
    <location>
        <begin position="444"/>
        <end position="477"/>
    </location>
</feature>
<feature type="compositionally biased region" description="Low complexity" evidence="7">
    <location>
        <begin position="48"/>
        <end position="69"/>
    </location>
</feature>
<evidence type="ECO:0000256" key="2">
    <source>
        <dbReference type="ARBA" id="ARBA00022729"/>
    </source>
</evidence>
<feature type="chain" id="PRO_5044481376" evidence="8">
    <location>
        <begin position="37"/>
        <end position="1402"/>
    </location>
</feature>
<dbReference type="RefSeq" id="WP_006048610.1">
    <property type="nucleotide sequence ID" value="NZ_ABLD01000004.1"/>
</dbReference>
<dbReference type="GO" id="GO:0019867">
    <property type="term" value="C:outer membrane"/>
    <property type="evidence" value="ECO:0007669"/>
    <property type="project" value="InterPro"/>
</dbReference>
<evidence type="ECO:0000256" key="3">
    <source>
        <dbReference type="ARBA" id="ARBA00022737"/>
    </source>
</evidence>
<dbReference type="Pfam" id="PF05420">
    <property type="entry name" value="BCSC_C"/>
    <property type="match status" value="1"/>
</dbReference>
<dbReference type="PRINTS" id="PR01441">
    <property type="entry name" value="CELLSNTHASEC"/>
</dbReference>
<accession>B1FXP1</accession>
<sequence length="1402" mass="148779">MPSRETLTVAVRARSRIARALWLAGLTCGMPPLAHAVAAQEAAAQASGSASTAPAAPAEPAQARAARSAGKGTRNGGAAAASASAAASTSVAASMSAEVSKSGAAHARASADSSARAAAHASARAVAVASAAASGNAAASITTTATPSTANPTPAASAADSANISRLYATARLWSAKRRDDLAKQAIDKALLIAPQSPVLLAELVSINLRLGQAQAAQAALTKLHRAAPGSKLAQQSDDEFRVATSGRGELATIRLLARSGQSEEAARRLEALFPHGAPSGPLGAEYYSIVAGTPDGRVRAVAALRARLAADPADAQAAMALAGLLNRSSDTRPEAERIARSLATRNDVDHGAAMDLWHRVLQSAGPDPAYVQGLSAYVALAPDDTEFHDRLAVVKDKVDAQRRLESNPDYIAQKRGLALLSRNDLAAADPLLTRAAQARSDDAEAVGGLGLLRMREGRQDEAQKLFQRAAQLAPDNRAKWTGLARTAQFWATLTRARQAAAAGRPGEAARLAREALAMNVSNTDAKLVLADSLLAQKDWANAEPLLKELLSARDPSLATVRSTATLFDNTGRDERIGPLLDAVQNRFRAPADRAELAQIRADNLVAQAERLSQQGLRAQAIDRYEAALRAAPDSPWPRFALARIYRDLGLPQLGRTVMDEGLKASDSPEMHYAAALYRNSTDDLAGARALLASVPAANQTDAMRAFSRNLDAQQALVTARAAYAAGDAQAGKAALDQAAALGADDANLTASVGSLEIDMGEPDRGLARLADWMKAHPQQTDDDVRLRYGDLLGSAHRDDELDAWLRDLRNDAALTAAQRARLQDQSVRLALRRTDAAIDAGDYRRAAAVLAAVDEEGQRDPRYTLEVADLQRAQGQFAGARATLDKLLAEHPDDPDAQLALARVLQESGKRREALDLVHGVVEQSAPDDIDTRLSAARRLAALRRPYEAQTLTDELASAFPDRYDVTAQRGRISEDLGRYDDAAALYRKSEVQERSAGVSPGPNGTPAQVALSDLEQRRDPSIEAAWYPAYKSGDEGISNYHAQQVPVYAQLPVGYDGHVFAHVDVVNLDAGTLSSSDSSLLDTLGTHAALTDSSTAAVASFHQHATGAGGGIGYRSDNLRFDLGTTPIGFPVHYLVGGVRYRMAGDDSSFTVNLSRRPQTSSELSYAGLRDPWTGAVWGGVRRDGLDVHSSVDVGRVNLFADVGAGMFTGRNVASNTGVTLRTGATVPVFERADMKVSTGVVGNAWHYANNLRFYTFGQGGYYSPQRYLSLGFPVEWQGRRGAWRWDLTATVGVSNSYERSSPFYPNGLPASAALNPAALSNSNNVYGASSTRGVSFLYGLTGVVEHRFSPHLVAGLLFDIDRSHDYAPSSAMVYVRYNLDARKPDTSLSPTPTRLYSSY</sequence>
<dbReference type="UniPathway" id="UPA00694"/>
<comment type="caution">
    <text evidence="10">The sequence shown here is derived from an EMBL/GenBank/DDBJ whole genome shotgun (WGS) entry which is preliminary data.</text>
</comment>
<keyword evidence="2 8" id="KW-0732">Signal</keyword>
<dbReference type="InterPro" id="IPR011990">
    <property type="entry name" value="TPR-like_helical_dom_sf"/>
</dbReference>
<evidence type="ECO:0000256" key="4">
    <source>
        <dbReference type="ARBA" id="ARBA00022803"/>
    </source>
</evidence>
<name>B1FXP1_PARG4</name>
<evidence type="ECO:0000256" key="7">
    <source>
        <dbReference type="SAM" id="MobiDB-lite"/>
    </source>
</evidence>